<dbReference type="Proteomes" id="UP001470230">
    <property type="component" value="Unassembled WGS sequence"/>
</dbReference>
<sequence>MDDQIDIHSEDSKYNQPSESYEQHQKHVQFADYPIVFKNVHFHFSDKFTNTDFLILNKPKESCLKNSEDYDQFTTDKAVQLTKCSVFVFLLLISFLFYIIWWTVSKLLMFEVETQFGDYVLRQMVKPNS</sequence>
<gene>
    <name evidence="2" type="ORF">M9Y10_008940</name>
</gene>
<reference evidence="2 3" key="1">
    <citation type="submission" date="2024-04" db="EMBL/GenBank/DDBJ databases">
        <title>Tritrichomonas musculus Genome.</title>
        <authorList>
            <person name="Alves-Ferreira E."/>
            <person name="Grigg M."/>
            <person name="Lorenzi H."/>
            <person name="Galac M."/>
        </authorList>
    </citation>
    <scope>NUCLEOTIDE SEQUENCE [LARGE SCALE GENOMIC DNA]</scope>
    <source>
        <strain evidence="2 3">EAF2021</strain>
    </source>
</reference>
<evidence type="ECO:0000313" key="3">
    <source>
        <dbReference type="Proteomes" id="UP001470230"/>
    </source>
</evidence>
<keyword evidence="1" id="KW-1133">Transmembrane helix</keyword>
<organism evidence="2 3">
    <name type="scientific">Tritrichomonas musculus</name>
    <dbReference type="NCBI Taxonomy" id="1915356"/>
    <lineage>
        <taxon>Eukaryota</taxon>
        <taxon>Metamonada</taxon>
        <taxon>Parabasalia</taxon>
        <taxon>Tritrichomonadida</taxon>
        <taxon>Tritrichomonadidae</taxon>
        <taxon>Tritrichomonas</taxon>
    </lineage>
</organism>
<keyword evidence="1" id="KW-0472">Membrane</keyword>
<keyword evidence="3" id="KW-1185">Reference proteome</keyword>
<proteinExistence type="predicted"/>
<protein>
    <submittedName>
        <fullName evidence="2">Uncharacterized protein</fullName>
    </submittedName>
</protein>
<dbReference type="EMBL" id="JAPFFF010000014">
    <property type="protein sequence ID" value="KAK8871027.1"/>
    <property type="molecule type" value="Genomic_DNA"/>
</dbReference>
<evidence type="ECO:0000256" key="1">
    <source>
        <dbReference type="SAM" id="Phobius"/>
    </source>
</evidence>
<evidence type="ECO:0000313" key="2">
    <source>
        <dbReference type="EMBL" id="KAK8871027.1"/>
    </source>
</evidence>
<name>A0ABR2J1C9_9EUKA</name>
<comment type="caution">
    <text evidence="2">The sequence shown here is derived from an EMBL/GenBank/DDBJ whole genome shotgun (WGS) entry which is preliminary data.</text>
</comment>
<feature type="transmembrane region" description="Helical" evidence="1">
    <location>
        <begin position="86"/>
        <end position="104"/>
    </location>
</feature>
<accession>A0ABR2J1C9</accession>
<keyword evidence="1" id="KW-0812">Transmembrane</keyword>